<reference evidence="3 4" key="1">
    <citation type="submission" date="2023-07" db="EMBL/GenBank/DDBJ databases">
        <title>Sequencing the genomes of 1000 actinobacteria strains.</title>
        <authorList>
            <person name="Klenk H.-P."/>
        </authorList>
    </citation>
    <scope>NUCLEOTIDE SEQUENCE [LARGE SCALE GENOMIC DNA]</scope>
    <source>
        <strain evidence="3 4">DSM 44508</strain>
    </source>
</reference>
<comment type="caution">
    <text evidence="3">The sequence shown here is derived from an EMBL/GenBank/DDBJ whole genome shotgun (WGS) entry which is preliminary data.</text>
</comment>
<dbReference type="Pfam" id="PF08305">
    <property type="entry name" value="NPCBM"/>
    <property type="match status" value="1"/>
</dbReference>
<accession>A0ABU2B854</accession>
<proteinExistence type="predicted"/>
<dbReference type="RefSeq" id="WP_277104049.1">
    <property type="nucleotide sequence ID" value="NZ_BAAAJS010000035.1"/>
</dbReference>
<evidence type="ECO:0000313" key="4">
    <source>
        <dbReference type="Proteomes" id="UP001183619"/>
    </source>
</evidence>
<gene>
    <name evidence="3" type="ORF">J2S37_000984</name>
</gene>
<dbReference type="Gene3D" id="2.60.120.1060">
    <property type="entry name" value="NPCBM/NEW2 domain"/>
    <property type="match status" value="1"/>
</dbReference>
<name>A0ABU2B854_9CORY</name>
<protein>
    <recommendedName>
        <fullName evidence="2">Glycosyl hydrolase family 98 putative carbohydrate-binding module domain-containing protein</fullName>
    </recommendedName>
</protein>
<feature type="domain" description="Glycosyl hydrolase family 98 putative carbohydrate-binding module" evidence="2">
    <location>
        <begin position="93"/>
        <end position="189"/>
    </location>
</feature>
<keyword evidence="4" id="KW-1185">Reference proteome</keyword>
<dbReference type="InterPro" id="IPR013222">
    <property type="entry name" value="Glyco_hyd_98_carb-bd"/>
</dbReference>
<organism evidence="3 4">
    <name type="scientific">Corynebacterium felinum</name>
    <dbReference type="NCBI Taxonomy" id="131318"/>
    <lineage>
        <taxon>Bacteria</taxon>
        <taxon>Bacillati</taxon>
        <taxon>Actinomycetota</taxon>
        <taxon>Actinomycetes</taxon>
        <taxon>Mycobacteriales</taxon>
        <taxon>Corynebacteriaceae</taxon>
        <taxon>Corynebacterium</taxon>
    </lineage>
</organism>
<dbReference type="Proteomes" id="UP001183619">
    <property type="component" value="Unassembled WGS sequence"/>
</dbReference>
<dbReference type="EMBL" id="JAVDYF010000001">
    <property type="protein sequence ID" value="MDR7354446.1"/>
    <property type="molecule type" value="Genomic_DNA"/>
</dbReference>
<evidence type="ECO:0000313" key="3">
    <source>
        <dbReference type="EMBL" id="MDR7354446.1"/>
    </source>
</evidence>
<feature type="region of interest" description="Disordered" evidence="1">
    <location>
        <begin position="24"/>
        <end position="66"/>
    </location>
</feature>
<sequence>MLGTILAIITAVAGILTTFSKFSDQNPGLSQSSNSISSRVGSAGNGGNWGNQPGGHNGGGGNNGVDYDGHIGDNRYAFTHFVDKGDGKVSGRRTVWVNGQRYDNSLYLNHANNDYGRSSAITSQIRGQFQRFTTTLAVPDNSTENQRVNVLFYADDRKVGEYNVVPGHPQAIEIPLNGVRRLNVVTHVYHYQGNRKYEDFKPDHKLGVAIVNPILHK</sequence>
<dbReference type="InterPro" id="IPR008979">
    <property type="entry name" value="Galactose-bd-like_sf"/>
</dbReference>
<feature type="compositionally biased region" description="Gly residues" evidence="1">
    <location>
        <begin position="43"/>
        <end position="63"/>
    </location>
</feature>
<evidence type="ECO:0000256" key="1">
    <source>
        <dbReference type="SAM" id="MobiDB-lite"/>
    </source>
</evidence>
<dbReference type="SUPFAM" id="SSF49785">
    <property type="entry name" value="Galactose-binding domain-like"/>
    <property type="match status" value="1"/>
</dbReference>
<feature type="compositionally biased region" description="Polar residues" evidence="1">
    <location>
        <begin position="24"/>
        <end position="40"/>
    </location>
</feature>
<evidence type="ECO:0000259" key="2">
    <source>
        <dbReference type="Pfam" id="PF08305"/>
    </source>
</evidence>
<dbReference type="InterPro" id="IPR038637">
    <property type="entry name" value="NPCBM_sf"/>
</dbReference>